<keyword evidence="2 7" id="KW-0813">Transport</keyword>
<feature type="transmembrane region" description="Helical" evidence="7">
    <location>
        <begin position="144"/>
        <end position="163"/>
    </location>
</feature>
<reference evidence="9" key="1">
    <citation type="submission" date="2020-10" db="EMBL/GenBank/DDBJ databases">
        <title>Ca. Dormibacterota MAGs.</title>
        <authorList>
            <person name="Montgomery K."/>
        </authorList>
    </citation>
    <scope>NUCLEOTIDE SEQUENCE [LARGE SCALE GENOMIC DNA]</scope>
    <source>
        <strain evidence="9">SC8812_S17_10</strain>
    </source>
</reference>
<evidence type="ECO:0000256" key="3">
    <source>
        <dbReference type="ARBA" id="ARBA00022475"/>
    </source>
</evidence>
<dbReference type="InterPro" id="IPR050366">
    <property type="entry name" value="BP-dependent_transpt_permease"/>
</dbReference>
<keyword evidence="10" id="KW-1185">Reference proteome</keyword>
<evidence type="ECO:0000256" key="4">
    <source>
        <dbReference type="ARBA" id="ARBA00022692"/>
    </source>
</evidence>
<keyword evidence="3" id="KW-1003">Cell membrane</keyword>
<feature type="transmembrane region" description="Helical" evidence="7">
    <location>
        <begin position="268"/>
        <end position="293"/>
    </location>
</feature>
<evidence type="ECO:0000256" key="2">
    <source>
        <dbReference type="ARBA" id="ARBA00022448"/>
    </source>
</evidence>
<proteinExistence type="inferred from homology"/>
<evidence type="ECO:0000313" key="10">
    <source>
        <dbReference type="Proteomes" id="UP000612893"/>
    </source>
</evidence>
<dbReference type="Pfam" id="PF00528">
    <property type="entry name" value="BPD_transp_1"/>
    <property type="match status" value="1"/>
</dbReference>
<evidence type="ECO:0000256" key="6">
    <source>
        <dbReference type="ARBA" id="ARBA00023136"/>
    </source>
</evidence>
<dbReference type="InterPro" id="IPR000515">
    <property type="entry name" value="MetI-like"/>
</dbReference>
<comment type="subcellular location">
    <subcellularLocation>
        <location evidence="1 7">Cell membrane</location>
        <topology evidence="1 7">Multi-pass membrane protein</topology>
    </subcellularLocation>
</comment>
<dbReference type="Pfam" id="PF12911">
    <property type="entry name" value="OppC_N"/>
    <property type="match status" value="1"/>
</dbReference>
<evidence type="ECO:0000256" key="7">
    <source>
        <dbReference type="RuleBase" id="RU363032"/>
    </source>
</evidence>
<dbReference type="PANTHER" id="PTHR43386:SF25">
    <property type="entry name" value="PEPTIDE ABC TRANSPORTER PERMEASE PROTEIN"/>
    <property type="match status" value="1"/>
</dbReference>
<dbReference type="CDD" id="cd06261">
    <property type="entry name" value="TM_PBP2"/>
    <property type="match status" value="1"/>
</dbReference>
<keyword evidence="6 7" id="KW-0472">Membrane</keyword>
<feature type="transmembrane region" description="Helical" evidence="7">
    <location>
        <begin position="42"/>
        <end position="63"/>
    </location>
</feature>
<dbReference type="PANTHER" id="PTHR43386">
    <property type="entry name" value="OLIGOPEPTIDE TRANSPORT SYSTEM PERMEASE PROTEIN APPC"/>
    <property type="match status" value="1"/>
</dbReference>
<evidence type="ECO:0000256" key="5">
    <source>
        <dbReference type="ARBA" id="ARBA00022989"/>
    </source>
</evidence>
<evidence type="ECO:0000256" key="1">
    <source>
        <dbReference type="ARBA" id="ARBA00004651"/>
    </source>
</evidence>
<keyword evidence="5 7" id="KW-1133">Transmembrane helix</keyword>
<dbReference type="Gene3D" id="1.10.3720.10">
    <property type="entry name" value="MetI-like"/>
    <property type="match status" value="1"/>
</dbReference>
<dbReference type="RefSeq" id="WP_338201694.1">
    <property type="nucleotide sequence ID" value="NZ_JAEKNR010000118.1"/>
</dbReference>
<evidence type="ECO:0000259" key="8">
    <source>
        <dbReference type="PROSITE" id="PS50928"/>
    </source>
</evidence>
<feature type="transmembrane region" description="Helical" evidence="7">
    <location>
        <begin position="169"/>
        <end position="186"/>
    </location>
</feature>
<name>A0A934N9E0_9BACT</name>
<dbReference type="Proteomes" id="UP000612893">
    <property type="component" value="Unassembled WGS sequence"/>
</dbReference>
<dbReference type="PROSITE" id="PS50928">
    <property type="entry name" value="ABC_TM1"/>
    <property type="match status" value="1"/>
</dbReference>
<dbReference type="InterPro" id="IPR025966">
    <property type="entry name" value="OppC_N"/>
</dbReference>
<sequence>MIAGPQGTAIAEGLGTADAGAPEVHVVSWRDELRRRLSRDRMATAGLVFLVLLIAASVAAPLLGLKDPLRIVPIDRLAPPGSPGHLLGADEQGRDMLSRLVWGGRTSLITGIAPVALGGAIGGLLGLTAGYYGGWVRAATMRTLDVFFTFPAVLLAIAIAAVLGPGVRNLILALVVVLIPAVARVAENAAVAVRGREYIEAARASGASNGRIMLQQFLPHAAPPVVAYCFTLIGPVIVVAAGLSFLGLGQEPPYPEWGLMLNRLLPSLYVAPVTSALPGVPILLTALAFDLLGNALRDMLDPRLAE</sequence>
<feature type="domain" description="ABC transmembrane type-1" evidence="8">
    <location>
        <begin position="104"/>
        <end position="293"/>
    </location>
</feature>
<feature type="transmembrane region" description="Helical" evidence="7">
    <location>
        <begin position="225"/>
        <end position="248"/>
    </location>
</feature>
<evidence type="ECO:0000313" key="9">
    <source>
        <dbReference type="EMBL" id="MBJ7598579.1"/>
    </source>
</evidence>
<dbReference type="SUPFAM" id="SSF161098">
    <property type="entry name" value="MetI-like"/>
    <property type="match status" value="1"/>
</dbReference>
<accession>A0A934N9E0</accession>
<comment type="similarity">
    <text evidence="7">Belongs to the binding-protein-dependent transport system permease family.</text>
</comment>
<gene>
    <name evidence="9" type="ORF">JF922_10905</name>
</gene>
<dbReference type="AlphaFoldDB" id="A0A934N9E0"/>
<keyword evidence="4 7" id="KW-0812">Transmembrane</keyword>
<dbReference type="EMBL" id="JAEKNR010000118">
    <property type="protein sequence ID" value="MBJ7598579.1"/>
    <property type="molecule type" value="Genomic_DNA"/>
</dbReference>
<organism evidence="9 10">
    <name type="scientific">Candidatus Nephthysia bennettiae</name>
    <dbReference type="NCBI Taxonomy" id="3127016"/>
    <lineage>
        <taxon>Bacteria</taxon>
        <taxon>Bacillati</taxon>
        <taxon>Candidatus Dormiibacterota</taxon>
        <taxon>Candidatus Dormibacteria</taxon>
        <taxon>Candidatus Dormibacterales</taxon>
        <taxon>Candidatus Dormibacteraceae</taxon>
        <taxon>Candidatus Nephthysia</taxon>
    </lineage>
</organism>
<dbReference type="GO" id="GO:0005886">
    <property type="term" value="C:plasma membrane"/>
    <property type="evidence" value="ECO:0007669"/>
    <property type="project" value="UniProtKB-SubCell"/>
</dbReference>
<comment type="caution">
    <text evidence="9">The sequence shown here is derived from an EMBL/GenBank/DDBJ whole genome shotgun (WGS) entry which is preliminary data.</text>
</comment>
<dbReference type="InterPro" id="IPR035906">
    <property type="entry name" value="MetI-like_sf"/>
</dbReference>
<feature type="transmembrane region" description="Helical" evidence="7">
    <location>
        <begin position="108"/>
        <end position="132"/>
    </location>
</feature>
<protein>
    <submittedName>
        <fullName evidence="9">ABC transporter permease</fullName>
    </submittedName>
</protein>